<gene>
    <name evidence="1" type="ORF">PsorP6_012037</name>
</gene>
<evidence type="ECO:0000313" key="1">
    <source>
        <dbReference type="EMBL" id="KAI9918237.1"/>
    </source>
</evidence>
<sequence>MRLYYLITDVVFIIEISKHGVNASVSSPEALVHDATGLELSSETQASTSIQRLLRGNVTVSSEREERVLPPLIEEVEHIPPTLFMPSEKDFKKMLKANKKAEYKFFTNMGLIKLKGSELFNHPFFKRWIEFVNELDKKYPEKGSHAIPTLRNHLGDGELYKMLDTATTHSNSELRQIADDLKAKLVKYWIRTRKDPKVVFHFYGLGVKKSELFNHPFFRRWLDYVKEWNIAYPKKRAHVLRTLTDLLGDGELYNVLDRATTYSNSELRQMAHDLKPELVQTWIQTHKDPKEVFHFYGLYNLGVKKSKNLFLNPRFSESKKYLYDLSQYHHEDQQEIHVVLSEIYEKNKDALLRQFVEAKRANRLNEITKQDANKLEDMLFQHLVDTRDLRGALAFVWLAPWSKNIHSSSASVNFCMKLMDAYMMKFPEAKVKLITTLSTRFGHKDVALTIRAGKLNPNTRVIAEKLESVQREMWLNRGFTPDRVYESLKLSESEADFSTKQLLEAWLSYVDYYYDKKSRNVDEFFTMLEEKFADKTTLGQILEIAKSFPKMEAEAEKLQKRAIVSE</sequence>
<accession>A0ACC0WIL3</accession>
<proteinExistence type="predicted"/>
<organism evidence="1 2">
    <name type="scientific">Peronosclerospora sorghi</name>
    <dbReference type="NCBI Taxonomy" id="230839"/>
    <lineage>
        <taxon>Eukaryota</taxon>
        <taxon>Sar</taxon>
        <taxon>Stramenopiles</taxon>
        <taxon>Oomycota</taxon>
        <taxon>Peronosporomycetes</taxon>
        <taxon>Peronosporales</taxon>
        <taxon>Peronosporaceae</taxon>
        <taxon>Peronosclerospora</taxon>
    </lineage>
</organism>
<protein>
    <submittedName>
        <fullName evidence="1">Uncharacterized protein</fullName>
    </submittedName>
</protein>
<comment type="caution">
    <text evidence="1">The sequence shown here is derived from an EMBL/GenBank/DDBJ whole genome shotgun (WGS) entry which is preliminary data.</text>
</comment>
<reference evidence="1 2" key="1">
    <citation type="journal article" date="2022" name="bioRxiv">
        <title>The genome of the oomycete Peronosclerospora sorghi, a cosmopolitan pathogen of maize and sorghum, is inflated with dispersed pseudogenes.</title>
        <authorList>
            <person name="Fletcher K."/>
            <person name="Martin F."/>
            <person name="Isakeit T."/>
            <person name="Cavanaugh K."/>
            <person name="Magill C."/>
            <person name="Michelmore R."/>
        </authorList>
    </citation>
    <scope>NUCLEOTIDE SEQUENCE [LARGE SCALE GENOMIC DNA]</scope>
    <source>
        <strain evidence="1">P6</strain>
    </source>
</reference>
<name>A0ACC0WIL3_9STRA</name>
<dbReference type="Proteomes" id="UP001163321">
    <property type="component" value="Chromosome 12"/>
</dbReference>
<evidence type="ECO:0000313" key="2">
    <source>
        <dbReference type="Proteomes" id="UP001163321"/>
    </source>
</evidence>
<keyword evidence="2" id="KW-1185">Reference proteome</keyword>
<dbReference type="EMBL" id="CM047591">
    <property type="protein sequence ID" value="KAI9918237.1"/>
    <property type="molecule type" value="Genomic_DNA"/>
</dbReference>